<protein>
    <submittedName>
        <fullName evidence="1">Uncharacterized protein</fullName>
    </submittedName>
</protein>
<evidence type="ECO:0000313" key="1">
    <source>
        <dbReference type="EMBL" id="KAI1609729.1"/>
    </source>
</evidence>
<proteinExistence type="predicted"/>
<keyword evidence="2" id="KW-1185">Reference proteome</keyword>
<sequence length="317" mass="37047">MEQNPLLPGRRPARIGGREEEIVRSLHSKTHELASEKGLNDIDILLVNNTTEAARKDKEKGLYVPSRPHEVRPYDHTGVVVTLGSQNSLELQLNDPSPAPYDIEPMMKLQSQHKMCLACTDAIDYFCRYRELRWTWNENNEEPFPIPSNVVHHYNLWSLMAFAQIHKCFICQELWARIQFYYPSLEPEQLLKFRMECAWAKRCLNTEEDKIVFMMFDPDIPKEPVWNYKRFLRVSLWRTDHFSSHFDLSLRSDDVQGADLGALSLESYPSNHSPVTHALMRSWLRKCKTNADGLRTINVTSKMETTYPHGYLMYGRL</sequence>
<organism evidence="1 2">
    <name type="scientific">Exophiala viscosa</name>
    <dbReference type="NCBI Taxonomy" id="2486360"/>
    <lineage>
        <taxon>Eukaryota</taxon>
        <taxon>Fungi</taxon>
        <taxon>Dikarya</taxon>
        <taxon>Ascomycota</taxon>
        <taxon>Pezizomycotina</taxon>
        <taxon>Eurotiomycetes</taxon>
        <taxon>Chaetothyriomycetidae</taxon>
        <taxon>Chaetothyriales</taxon>
        <taxon>Herpotrichiellaceae</taxon>
        <taxon>Exophiala</taxon>
    </lineage>
</organism>
<dbReference type="AlphaFoldDB" id="A0AAN6IBK9"/>
<accession>A0AAN6IBK9</accession>
<gene>
    <name evidence="1" type="ORF">EDD36DRAFT_421811</name>
</gene>
<evidence type="ECO:0000313" key="2">
    <source>
        <dbReference type="Proteomes" id="UP001203852"/>
    </source>
</evidence>
<reference evidence="1" key="1">
    <citation type="journal article" date="2022" name="bioRxiv">
        <title>Deciphering the potential niche of two novel black yeast fungi from a biological soil crust based on their genomes, phenotypes, and melanin regulation.</title>
        <authorList>
            <consortium name="DOE Joint Genome Institute"/>
            <person name="Carr E.C."/>
            <person name="Barton Q."/>
            <person name="Grambo S."/>
            <person name="Sullivan M."/>
            <person name="Renfro C.M."/>
            <person name="Kuo A."/>
            <person name="Pangilinan J."/>
            <person name="Lipzen A."/>
            <person name="Keymanesh K."/>
            <person name="Savage E."/>
            <person name="Barry K."/>
            <person name="Grigoriev I.V."/>
            <person name="Riekhof W.R."/>
            <person name="Harris S.S."/>
        </authorList>
    </citation>
    <scope>NUCLEOTIDE SEQUENCE</scope>
    <source>
        <strain evidence="1">JF 03-4F</strain>
    </source>
</reference>
<dbReference type="Proteomes" id="UP001203852">
    <property type="component" value="Unassembled WGS sequence"/>
</dbReference>
<name>A0AAN6IBK9_9EURO</name>
<dbReference type="EMBL" id="MU404359">
    <property type="protein sequence ID" value="KAI1609729.1"/>
    <property type="molecule type" value="Genomic_DNA"/>
</dbReference>
<comment type="caution">
    <text evidence="1">The sequence shown here is derived from an EMBL/GenBank/DDBJ whole genome shotgun (WGS) entry which is preliminary data.</text>
</comment>